<dbReference type="SUPFAM" id="SSF49899">
    <property type="entry name" value="Concanavalin A-like lectins/glucanases"/>
    <property type="match status" value="1"/>
</dbReference>
<evidence type="ECO:0000313" key="2">
    <source>
        <dbReference type="Proteomes" id="UP000054324"/>
    </source>
</evidence>
<sequence length="159" mass="18181">MEVYSKGWALFLLGWTVYPNLQFSLANFVLDYWDNVVFILAQTMKMDPSFPDVLVIHRPLDCNFTDSFCRWSNDQNNWPINWELRAVDRKISIGNELCLKVPSVPQKADLSARLFGPLLSAPDNTRCLRLAYVVHPHPSSLSGLDRAGPKLALMRRQMG</sequence>
<evidence type="ECO:0008006" key="3">
    <source>
        <dbReference type="Google" id="ProtNLM"/>
    </source>
</evidence>
<dbReference type="RefSeq" id="XP_009169976.1">
    <property type="nucleotide sequence ID" value="XM_009171712.1"/>
</dbReference>
<reference evidence="1 2" key="1">
    <citation type="submission" date="2013-11" db="EMBL/GenBank/DDBJ databases">
        <title>Opisthorchis viverrini - life in the bile duct.</title>
        <authorList>
            <person name="Young N.D."/>
            <person name="Nagarajan N."/>
            <person name="Lin S.J."/>
            <person name="Korhonen P.K."/>
            <person name="Jex A.R."/>
            <person name="Hall R.S."/>
            <person name="Safavi-Hemami H."/>
            <person name="Kaewkong W."/>
            <person name="Bertrand D."/>
            <person name="Gao S."/>
            <person name="Seet Q."/>
            <person name="Wongkham S."/>
            <person name="Teh B.T."/>
            <person name="Wongkham C."/>
            <person name="Intapan P.M."/>
            <person name="Maleewong W."/>
            <person name="Yang X."/>
            <person name="Hu M."/>
            <person name="Wang Z."/>
            <person name="Hofmann A."/>
            <person name="Sternberg P.W."/>
            <person name="Tan P."/>
            <person name="Wang J."/>
            <person name="Gasser R.B."/>
        </authorList>
    </citation>
    <scope>NUCLEOTIDE SEQUENCE [LARGE SCALE GENOMIC DNA]</scope>
</reference>
<dbReference type="Gene3D" id="2.60.120.200">
    <property type="match status" value="1"/>
</dbReference>
<dbReference type="AlphaFoldDB" id="A0A074ZKG4"/>
<name>A0A074ZKG4_OPIVI</name>
<evidence type="ECO:0000313" key="1">
    <source>
        <dbReference type="EMBL" id="KER26247.1"/>
    </source>
</evidence>
<keyword evidence="2" id="KW-1185">Reference proteome</keyword>
<dbReference type="CTD" id="20320623"/>
<dbReference type="GeneID" id="20320623"/>
<protein>
    <recommendedName>
        <fullName evidence="3">MAM domain-containing protein</fullName>
    </recommendedName>
</protein>
<dbReference type="OrthoDB" id="6288645at2759"/>
<accession>A0A074ZKG4</accession>
<gene>
    <name evidence="1" type="ORF">T265_06444</name>
</gene>
<proteinExistence type="predicted"/>
<dbReference type="Proteomes" id="UP000054324">
    <property type="component" value="Unassembled WGS sequence"/>
</dbReference>
<organism evidence="1 2">
    <name type="scientific">Opisthorchis viverrini</name>
    <name type="common">Southeast Asian liver fluke</name>
    <dbReference type="NCBI Taxonomy" id="6198"/>
    <lineage>
        <taxon>Eukaryota</taxon>
        <taxon>Metazoa</taxon>
        <taxon>Spiralia</taxon>
        <taxon>Lophotrochozoa</taxon>
        <taxon>Platyhelminthes</taxon>
        <taxon>Trematoda</taxon>
        <taxon>Digenea</taxon>
        <taxon>Opisthorchiida</taxon>
        <taxon>Opisthorchiata</taxon>
        <taxon>Opisthorchiidae</taxon>
        <taxon>Opisthorchis</taxon>
    </lineage>
</organism>
<dbReference type="KEGG" id="ovi:T265_06444"/>
<dbReference type="EMBL" id="KL596752">
    <property type="protein sequence ID" value="KER26247.1"/>
    <property type="molecule type" value="Genomic_DNA"/>
</dbReference>
<dbReference type="InterPro" id="IPR013320">
    <property type="entry name" value="ConA-like_dom_sf"/>
</dbReference>